<comment type="cofactor">
    <cofactor evidence="1">
        <name>Mg(2+)</name>
        <dbReference type="ChEBI" id="CHEBI:18420"/>
    </cofactor>
</comment>
<evidence type="ECO:0000259" key="17">
    <source>
        <dbReference type="Pfam" id="PF13193"/>
    </source>
</evidence>
<keyword evidence="9" id="KW-0460">Magnesium</keyword>
<evidence type="ECO:0000256" key="2">
    <source>
        <dbReference type="ARBA" id="ARBA00004275"/>
    </source>
</evidence>
<keyword evidence="13" id="KW-0455">Luminescence</keyword>
<dbReference type="GO" id="GO:0005524">
    <property type="term" value="F:ATP binding"/>
    <property type="evidence" value="ECO:0007669"/>
    <property type="project" value="UniProtKB-KW"/>
</dbReference>
<proteinExistence type="inferred from homology"/>
<name>A0AAN7ZN90_9COLE</name>
<dbReference type="PANTHER" id="PTHR24096">
    <property type="entry name" value="LONG-CHAIN-FATTY-ACID--COA LIGASE"/>
    <property type="match status" value="1"/>
</dbReference>
<evidence type="ECO:0000256" key="4">
    <source>
        <dbReference type="ARBA" id="ARBA00012532"/>
    </source>
</evidence>
<evidence type="ECO:0000256" key="12">
    <source>
        <dbReference type="ARBA" id="ARBA00023140"/>
    </source>
</evidence>
<evidence type="ECO:0000259" key="16">
    <source>
        <dbReference type="Pfam" id="PF00501"/>
    </source>
</evidence>
<evidence type="ECO:0000256" key="6">
    <source>
        <dbReference type="ARBA" id="ARBA00022723"/>
    </source>
</evidence>
<dbReference type="InterPro" id="IPR045851">
    <property type="entry name" value="AMP-bd_C_sf"/>
</dbReference>
<keyword evidence="12" id="KW-0576">Peroxisome</keyword>
<evidence type="ECO:0000256" key="7">
    <source>
        <dbReference type="ARBA" id="ARBA00022741"/>
    </source>
</evidence>
<dbReference type="GO" id="GO:0016405">
    <property type="term" value="F:CoA-ligase activity"/>
    <property type="evidence" value="ECO:0007669"/>
    <property type="project" value="TreeGrafter"/>
</dbReference>
<dbReference type="Gene3D" id="2.30.38.10">
    <property type="entry name" value="Luciferase, Domain 3"/>
    <property type="match status" value="2"/>
</dbReference>
<dbReference type="EC" id="1.13.12.7" evidence="4"/>
<evidence type="ECO:0000313" key="18">
    <source>
        <dbReference type="EMBL" id="KAK5648572.1"/>
    </source>
</evidence>
<evidence type="ECO:0000256" key="14">
    <source>
        <dbReference type="ARBA" id="ARBA00023262"/>
    </source>
</evidence>
<keyword evidence="8" id="KW-0067">ATP-binding</keyword>
<keyword evidence="6" id="KW-0479">Metal-binding</keyword>
<evidence type="ECO:0000256" key="9">
    <source>
        <dbReference type="ARBA" id="ARBA00022842"/>
    </source>
</evidence>
<dbReference type="GO" id="GO:0046872">
    <property type="term" value="F:metal ion binding"/>
    <property type="evidence" value="ECO:0007669"/>
    <property type="project" value="UniProtKB-KW"/>
</dbReference>
<dbReference type="PANTHER" id="PTHR24096:SF423">
    <property type="entry name" value="GM05240P"/>
    <property type="match status" value="1"/>
</dbReference>
<evidence type="ECO:0000256" key="1">
    <source>
        <dbReference type="ARBA" id="ARBA00001946"/>
    </source>
</evidence>
<dbReference type="GO" id="GO:0008218">
    <property type="term" value="P:bioluminescence"/>
    <property type="evidence" value="ECO:0007669"/>
    <property type="project" value="UniProtKB-KW"/>
</dbReference>
<feature type="domain" description="AMP-dependent synthetase/ligase" evidence="16">
    <location>
        <begin position="44"/>
        <end position="400"/>
    </location>
</feature>
<evidence type="ECO:0000256" key="13">
    <source>
        <dbReference type="ARBA" id="ARBA00023223"/>
    </source>
</evidence>
<dbReference type="Gene3D" id="3.40.50.980">
    <property type="match status" value="4"/>
</dbReference>
<dbReference type="FunFam" id="3.30.300.30:FF:000007">
    <property type="entry name" value="4-coumarate--CoA ligase 2"/>
    <property type="match status" value="2"/>
</dbReference>
<comment type="caution">
    <text evidence="18">The sequence shown here is derived from an EMBL/GenBank/DDBJ whole genome shotgun (WGS) entry which is preliminary data.</text>
</comment>
<feature type="domain" description="AMP-binding enzyme C-terminal" evidence="17">
    <location>
        <begin position="452"/>
        <end position="528"/>
    </location>
</feature>
<accession>A0AAN7ZN90</accession>
<evidence type="ECO:0000256" key="10">
    <source>
        <dbReference type="ARBA" id="ARBA00023002"/>
    </source>
</evidence>
<dbReference type="AlphaFoldDB" id="A0AAN7ZN90"/>
<dbReference type="PROSITE" id="PS00455">
    <property type="entry name" value="AMP_BINDING"/>
    <property type="match status" value="2"/>
</dbReference>
<dbReference type="Pfam" id="PF13193">
    <property type="entry name" value="AMP-binding_C"/>
    <property type="match status" value="2"/>
</dbReference>
<keyword evidence="7" id="KW-0547">Nucleotide-binding</keyword>
<dbReference type="InterPro" id="IPR025110">
    <property type="entry name" value="AMP-bd_C"/>
</dbReference>
<evidence type="ECO:0000256" key="15">
    <source>
        <dbReference type="ARBA" id="ARBA00048497"/>
    </source>
</evidence>
<dbReference type="GO" id="GO:0047077">
    <property type="term" value="F:Photinus-luciferin 4-monooxygenase (ATP-hydrolyzing) activity"/>
    <property type="evidence" value="ECO:0007669"/>
    <property type="project" value="UniProtKB-EC"/>
</dbReference>
<dbReference type="EMBL" id="JAVRBK010000002">
    <property type="protein sequence ID" value="KAK5648572.1"/>
    <property type="molecule type" value="Genomic_DNA"/>
</dbReference>
<evidence type="ECO:0000256" key="8">
    <source>
        <dbReference type="ARBA" id="ARBA00022840"/>
    </source>
</evidence>
<sequence>MEKKDHILSGPKPTNPLEDGTVGQYVFTMLKNYENLPNCITDLELGHSISYKELLRTTLRLADCLRRNGCGVGTVISICSEHNVYYLQPVISAWYAGITVSPVNANYTERELIHVFTISKPEIIFCSERTLQKVAKLQQKLPFVKKIISLDGSRDSGDFETLNNFIKRSTNKDFDFKYFKTHEFDRNEHVAAILYSSGTTGLPKGVMLTDRNLMIRFNQCMDPLCNTANHLQPRDAVLHFLPLFHGYGFVSSLGFLCMGFHLLLLHSYREHLFLSSVEKYKIKSCNVVPSIMISLVKSAALKDYNLSSLTELVCGSAPLPKEIVSQVKQRFNNPEIRQGYGLTESCVVSTITPLGNKKRTSVGKLLTFTQAKVVDVHSRESLGAHRVGEICLKGNIMKGYKGDIKATKNTINQSGWLHTGDMGYYDEDQHFYMVDRFKELIKYKSFQVAPAELEALLLDYPGIKEAAVVGKPDLLAGELPTAFIVTDPDANISNQEVQEYIKVNVSQEKQLRGGVYFVDAIPKNATGKMNKIELRKIFEAISKLRTMERKERILIGAEPSFPLEKGTVGRYLFNSLKKYENITTCMTDPEFGQTISYSEMLRSTCHLANGFRRDGYPIGTVISICSENNVYYLLPVIAAWYMGMIVAPTNPNYTERELIHLYNIFKPEIIFCSTQTLQKILKLKKKLSFIKKIIILNGIDITEEADTLHNFIYLSTVEDLDAFQLEQFDRDNHDAIVLCSSGTTGLPKCVMLTHKHMMIRLNQSGDSNNNVAGQVESGGAVLNILPLFHGYGIGTTLGYLTLGHHIIQMHGFKENLFLGSIEKYKIRCACLVPTVMARLSQSRELENYDLSSLTELFVGGSTLSTQVVNKLIERFNIQEVRQGYGLTETTVITALTPLCSGKIPSVGKLLSFTKAKVINVDTGESLGPYKIGELCIKGETVMKGYMGDANATEKAIDKSGWFHTGDACYYDKDEYLYIVDRLKELIKYKSFQVAPAELEALLVEYPGITEAVVVGKPDLVAGELPTAFIVTQPDANITEQEVLDYINGIVSKEKQLRGGVYFIDTIPKNATGKIVRGKLREILQEKNKQ</sequence>
<dbReference type="SUPFAM" id="SSF56801">
    <property type="entry name" value="Acetyl-CoA synthetase-like"/>
    <property type="match status" value="2"/>
</dbReference>
<feature type="domain" description="AMP-dependent synthetase/ligase" evidence="16">
    <location>
        <begin position="584"/>
        <end position="945"/>
    </location>
</feature>
<dbReference type="Proteomes" id="UP001329430">
    <property type="component" value="Chromosome 2"/>
</dbReference>
<comment type="similarity">
    <text evidence="3">Belongs to the ATP-dependent AMP-binding enzyme family.</text>
</comment>
<dbReference type="GO" id="GO:0005777">
    <property type="term" value="C:peroxisome"/>
    <property type="evidence" value="ECO:0007669"/>
    <property type="project" value="UniProtKB-SubCell"/>
</dbReference>
<dbReference type="FunFam" id="3.40.50.12780:FF:000003">
    <property type="entry name" value="Long-chain-fatty-acid--CoA ligase FadD"/>
    <property type="match status" value="2"/>
</dbReference>
<evidence type="ECO:0000256" key="3">
    <source>
        <dbReference type="ARBA" id="ARBA00006432"/>
    </source>
</evidence>
<dbReference type="InterPro" id="IPR020845">
    <property type="entry name" value="AMP-binding_CS"/>
</dbReference>
<keyword evidence="11" id="KW-0503">Monooxygenase</keyword>
<comment type="catalytic activity">
    <reaction evidence="15">
        <text>firefly D-luciferin + ATP + O2 = firefly oxyluciferin + hnu + AMP + CO2 + diphosphate</text>
        <dbReference type="Rhea" id="RHEA:10732"/>
        <dbReference type="ChEBI" id="CHEBI:15379"/>
        <dbReference type="ChEBI" id="CHEBI:16526"/>
        <dbReference type="ChEBI" id="CHEBI:16792"/>
        <dbReference type="ChEBI" id="CHEBI:30212"/>
        <dbReference type="ChEBI" id="CHEBI:30616"/>
        <dbReference type="ChEBI" id="CHEBI:33019"/>
        <dbReference type="ChEBI" id="CHEBI:58038"/>
        <dbReference type="ChEBI" id="CHEBI:456215"/>
        <dbReference type="EC" id="1.13.12.7"/>
    </reaction>
</comment>
<gene>
    <name evidence="18" type="ORF">RI129_003464</name>
</gene>
<comment type="subcellular location">
    <subcellularLocation>
        <location evidence="2">Peroxisome</location>
    </subcellularLocation>
</comment>
<evidence type="ECO:0000256" key="5">
    <source>
        <dbReference type="ARBA" id="ARBA00019043"/>
    </source>
</evidence>
<evidence type="ECO:0000256" key="11">
    <source>
        <dbReference type="ARBA" id="ARBA00023033"/>
    </source>
</evidence>
<evidence type="ECO:0000313" key="19">
    <source>
        <dbReference type="Proteomes" id="UP001329430"/>
    </source>
</evidence>
<keyword evidence="10" id="KW-0560">Oxidoreductase</keyword>
<feature type="domain" description="AMP-binding enzyme C-terminal" evidence="17">
    <location>
        <begin position="997"/>
        <end position="1073"/>
    </location>
</feature>
<keyword evidence="19" id="KW-1185">Reference proteome</keyword>
<dbReference type="InterPro" id="IPR000873">
    <property type="entry name" value="AMP-dep_synth/lig_dom"/>
</dbReference>
<protein>
    <recommendedName>
        <fullName evidence="5">Luciferin 4-monooxygenase</fullName>
        <ecNumber evidence="4">1.13.12.7</ecNumber>
    </recommendedName>
</protein>
<keyword evidence="14" id="KW-0599">Photoprotein</keyword>
<dbReference type="Pfam" id="PF00501">
    <property type="entry name" value="AMP-binding"/>
    <property type="match status" value="2"/>
</dbReference>
<organism evidence="18 19">
    <name type="scientific">Pyrocoelia pectoralis</name>
    <dbReference type="NCBI Taxonomy" id="417401"/>
    <lineage>
        <taxon>Eukaryota</taxon>
        <taxon>Metazoa</taxon>
        <taxon>Ecdysozoa</taxon>
        <taxon>Arthropoda</taxon>
        <taxon>Hexapoda</taxon>
        <taxon>Insecta</taxon>
        <taxon>Pterygota</taxon>
        <taxon>Neoptera</taxon>
        <taxon>Endopterygota</taxon>
        <taxon>Coleoptera</taxon>
        <taxon>Polyphaga</taxon>
        <taxon>Elateriformia</taxon>
        <taxon>Elateroidea</taxon>
        <taxon>Lampyridae</taxon>
        <taxon>Lampyrinae</taxon>
        <taxon>Pyrocoelia</taxon>
    </lineage>
</organism>
<dbReference type="Gene3D" id="3.30.300.30">
    <property type="match status" value="2"/>
</dbReference>
<reference evidence="18 19" key="1">
    <citation type="journal article" date="2024" name="Insects">
        <title>An Improved Chromosome-Level Genome Assembly of the Firefly Pyrocoelia pectoralis.</title>
        <authorList>
            <person name="Fu X."/>
            <person name="Meyer-Rochow V.B."/>
            <person name="Ballantyne L."/>
            <person name="Zhu X."/>
        </authorList>
    </citation>
    <scope>NUCLEOTIDE SEQUENCE [LARGE SCALE GENOMIC DNA]</scope>
    <source>
        <strain evidence="18">XCY_ONT2</strain>
    </source>
</reference>